<sequence>MTVYLYDSKGAFVAFRIEYDGRYLFDPDGEWIGWFPWSNDDVATRDGAYLGTVVEDRLLWRIEQRHHVDPGYPGAPRFPGRASYPGNAGYFGCVEGFIDVPHHLLMPRHAYGTPLAS</sequence>
<dbReference type="EMBL" id="JAAGWY010000002">
    <property type="protein sequence ID" value="NEN06429.1"/>
    <property type="molecule type" value="Genomic_DNA"/>
</dbReference>
<keyword evidence="2" id="KW-1185">Reference proteome</keyword>
<dbReference type="Proteomes" id="UP000474967">
    <property type="component" value="Unassembled WGS sequence"/>
</dbReference>
<evidence type="ECO:0000313" key="2">
    <source>
        <dbReference type="Proteomes" id="UP000474967"/>
    </source>
</evidence>
<name>A0A6L9XYB2_9MICO</name>
<dbReference type="RefSeq" id="WP_163289846.1">
    <property type="nucleotide sequence ID" value="NZ_JAAGWY010000002.1"/>
</dbReference>
<comment type="caution">
    <text evidence="1">The sequence shown here is derived from an EMBL/GenBank/DDBJ whole genome shotgun (WGS) entry which is preliminary data.</text>
</comment>
<dbReference type="AlphaFoldDB" id="A0A6L9XYB2"/>
<organism evidence="1 2">
    <name type="scientific">Leifsonia tongyongensis</name>
    <dbReference type="NCBI Taxonomy" id="1268043"/>
    <lineage>
        <taxon>Bacteria</taxon>
        <taxon>Bacillati</taxon>
        <taxon>Actinomycetota</taxon>
        <taxon>Actinomycetes</taxon>
        <taxon>Micrococcales</taxon>
        <taxon>Microbacteriaceae</taxon>
        <taxon>Leifsonia</taxon>
    </lineage>
</organism>
<protein>
    <submittedName>
        <fullName evidence="1">Uncharacterized protein</fullName>
    </submittedName>
</protein>
<reference evidence="1 2" key="1">
    <citation type="journal article" date="2014" name="J. Microbiol.">
        <title>Diaminobutyricibacter tongyongensis gen. nov., sp. nov. and Homoserinibacter gongjuensis gen. nov., sp. nov. belong to the family Microbacteriaceae.</title>
        <authorList>
            <person name="Kim S.J."/>
            <person name="Ahn J.H."/>
            <person name="Weon H.Y."/>
            <person name="Hamada M."/>
            <person name="Suzuki K."/>
            <person name="Kwon S.W."/>
        </authorList>
    </citation>
    <scope>NUCLEOTIDE SEQUENCE [LARGE SCALE GENOMIC DNA]</scope>
    <source>
        <strain evidence="1 2">NBRC 108724</strain>
    </source>
</reference>
<accession>A0A6L9XYB2</accession>
<evidence type="ECO:0000313" key="1">
    <source>
        <dbReference type="EMBL" id="NEN06429.1"/>
    </source>
</evidence>
<gene>
    <name evidence="1" type="ORF">G3T36_11150</name>
</gene>
<proteinExistence type="predicted"/>